<name>A0A3L6ZIX3_9MICO</name>
<dbReference type="GO" id="GO:0003924">
    <property type="term" value="F:GTPase activity"/>
    <property type="evidence" value="ECO:0007669"/>
    <property type="project" value="UniProtKB-UniRule"/>
</dbReference>
<dbReference type="HAMAP" id="MF_00306">
    <property type="entry name" value="SRP54"/>
    <property type="match status" value="1"/>
</dbReference>
<dbReference type="Gene3D" id="1.20.120.140">
    <property type="entry name" value="Signal recognition particle SRP54, nucleotide-binding domain"/>
    <property type="match status" value="1"/>
</dbReference>
<evidence type="ECO:0000256" key="2">
    <source>
        <dbReference type="ARBA" id="ARBA00022741"/>
    </source>
</evidence>
<dbReference type="InterPro" id="IPR027417">
    <property type="entry name" value="P-loop_NTPase"/>
</dbReference>
<dbReference type="PANTHER" id="PTHR11564:SF5">
    <property type="entry name" value="SIGNAL RECOGNITION PARTICLE SUBUNIT SRP54"/>
    <property type="match status" value="1"/>
</dbReference>
<sequence>MATFGNLSDRLSETFKNLRKKGSLSASDVDGTVREIRRALLEADVSLDVVKDFTGKVRERALGDEVNKALNPAQQVVQIVNEELVAILGGSQRRLEFAKNPPTVIMLAGLQGAGKTTLAGKLAKWLAKEGHTPLLVAADLQRPNAVTQLSVVAQQAGVAVYAPEPGNGVGDPVRVAKDSITYARTKQYDTVIVDTAGRLGVDAELMKQASNIRNAVNPDEVLFVIDAMIGQDAVATAKAFQDGVDFTGVVLTKLDGDARGGAALSVASVTGRPIIFASTGEGLDEFEPFHPDRMASRILDLGDILTLIEQAQQAFDEEEAMAMAEKFSTDSFTLEDFLKQMQQLRNMGSIKKMMGMLPGMGQMKQQLDAFDENEIVRTEAIIQSMTLAERRNSKLLNGSRRLRIARGSGSTVTEVNALVNRFEQAAKMMKTVAKGGVPQIPGMGPIPGGGGGGGGSRKQQQPKKKGSKSGNPAKRASENAALAAGKPAAAPAGGTGFGLGSPAGETPAPTEEELASLQKFLGR</sequence>
<dbReference type="GO" id="GO:0048500">
    <property type="term" value="C:signal recognition particle"/>
    <property type="evidence" value="ECO:0007669"/>
    <property type="project" value="UniProtKB-UniRule"/>
</dbReference>
<dbReference type="Pfam" id="PF02881">
    <property type="entry name" value="SRP54_N"/>
    <property type="match status" value="1"/>
</dbReference>
<feature type="region of interest" description="Disordered" evidence="10">
    <location>
        <begin position="436"/>
        <end position="523"/>
    </location>
</feature>
<dbReference type="GO" id="GO:0005525">
    <property type="term" value="F:GTP binding"/>
    <property type="evidence" value="ECO:0007669"/>
    <property type="project" value="UniProtKB-UniRule"/>
</dbReference>
<dbReference type="RefSeq" id="WP_121674051.1">
    <property type="nucleotide sequence ID" value="NZ_BMXM01000001.1"/>
</dbReference>
<gene>
    <name evidence="9" type="primary">ffh</name>
    <name evidence="12" type="ORF">D9V29_14565</name>
</gene>
<feature type="binding site" evidence="9">
    <location>
        <begin position="252"/>
        <end position="255"/>
    </location>
    <ligand>
        <name>GTP</name>
        <dbReference type="ChEBI" id="CHEBI:37565"/>
    </ligand>
</feature>
<dbReference type="InterPro" id="IPR004780">
    <property type="entry name" value="SRP"/>
</dbReference>
<dbReference type="InterPro" id="IPR022941">
    <property type="entry name" value="SRP54"/>
</dbReference>
<dbReference type="InterPro" id="IPR042101">
    <property type="entry name" value="SRP54_N_sf"/>
</dbReference>
<reference evidence="12 13" key="1">
    <citation type="submission" date="2018-10" db="EMBL/GenBank/DDBJ databases">
        <authorList>
            <person name="Li J."/>
        </authorList>
    </citation>
    <scope>NUCLEOTIDE SEQUENCE [LARGE SCALE GENOMIC DNA]</scope>
    <source>
        <strain evidence="12 13">CCTCC AB209002</strain>
    </source>
</reference>
<dbReference type="OrthoDB" id="9804720at2"/>
<keyword evidence="9" id="KW-0963">Cytoplasm</keyword>
<keyword evidence="4 9" id="KW-0694">RNA-binding</keyword>
<evidence type="ECO:0000256" key="4">
    <source>
        <dbReference type="ARBA" id="ARBA00022884"/>
    </source>
</evidence>
<dbReference type="Gene3D" id="1.10.260.30">
    <property type="entry name" value="Signal recognition particle, SRP54 subunit, M-domain"/>
    <property type="match status" value="1"/>
</dbReference>
<evidence type="ECO:0000256" key="7">
    <source>
        <dbReference type="ARBA" id="ARBA00023274"/>
    </source>
</evidence>
<dbReference type="Pfam" id="PF02978">
    <property type="entry name" value="SRP_SPB"/>
    <property type="match status" value="1"/>
</dbReference>
<dbReference type="EMBL" id="RCUV01000025">
    <property type="protein sequence ID" value="RLP67956.1"/>
    <property type="molecule type" value="Genomic_DNA"/>
</dbReference>
<proteinExistence type="inferred from homology"/>
<evidence type="ECO:0000256" key="10">
    <source>
        <dbReference type="SAM" id="MobiDB-lite"/>
    </source>
</evidence>
<feature type="binding site" evidence="9">
    <location>
        <begin position="109"/>
        <end position="116"/>
    </location>
    <ligand>
        <name>GTP</name>
        <dbReference type="ChEBI" id="CHEBI:37565"/>
    </ligand>
</feature>
<protein>
    <recommendedName>
        <fullName evidence="9">Signal recognition particle protein</fullName>
        <ecNumber evidence="9">3.6.5.4</ecNumber>
    </recommendedName>
    <alternativeName>
        <fullName evidence="9">Fifty-four homolog</fullName>
    </alternativeName>
</protein>
<feature type="domain" description="SRP54-type proteins GTP-binding" evidence="11">
    <location>
        <begin position="273"/>
        <end position="286"/>
    </location>
</feature>
<comment type="catalytic activity">
    <reaction evidence="8 9">
        <text>GTP + H2O = GDP + phosphate + H(+)</text>
        <dbReference type="Rhea" id="RHEA:19669"/>
        <dbReference type="ChEBI" id="CHEBI:15377"/>
        <dbReference type="ChEBI" id="CHEBI:15378"/>
        <dbReference type="ChEBI" id="CHEBI:37565"/>
        <dbReference type="ChEBI" id="CHEBI:43474"/>
        <dbReference type="ChEBI" id="CHEBI:58189"/>
        <dbReference type="EC" id="3.6.5.4"/>
    </reaction>
</comment>
<dbReference type="InterPro" id="IPR003593">
    <property type="entry name" value="AAA+_ATPase"/>
</dbReference>
<feature type="binding site" evidence="9">
    <location>
        <begin position="194"/>
        <end position="198"/>
    </location>
    <ligand>
        <name>GTP</name>
        <dbReference type="ChEBI" id="CHEBI:37565"/>
    </ligand>
</feature>
<evidence type="ECO:0000256" key="9">
    <source>
        <dbReference type="HAMAP-Rule" id="MF_00306"/>
    </source>
</evidence>
<dbReference type="EC" id="3.6.5.4" evidence="9"/>
<dbReference type="GO" id="GO:0006614">
    <property type="term" value="P:SRP-dependent cotranslational protein targeting to membrane"/>
    <property type="evidence" value="ECO:0007669"/>
    <property type="project" value="InterPro"/>
</dbReference>
<comment type="subcellular location">
    <subcellularLocation>
        <location evidence="9">Cytoplasm</location>
    </subcellularLocation>
    <text evidence="9">The SRP-RNC complex is targeted to the cytoplasmic membrane.</text>
</comment>
<accession>A0A3L6ZIX3</accession>
<dbReference type="InterPro" id="IPR013822">
    <property type="entry name" value="Signal_recog_particl_SRP54_hlx"/>
</dbReference>
<dbReference type="InterPro" id="IPR000897">
    <property type="entry name" value="SRP54_GTPase_dom"/>
</dbReference>
<keyword evidence="3 9" id="KW-0378">Hydrolase</keyword>
<evidence type="ECO:0000256" key="1">
    <source>
        <dbReference type="ARBA" id="ARBA00005450"/>
    </source>
</evidence>
<dbReference type="CDD" id="cd18539">
    <property type="entry name" value="SRP_G"/>
    <property type="match status" value="1"/>
</dbReference>
<keyword evidence="6 9" id="KW-0733">Signal recognition particle</keyword>
<evidence type="ECO:0000259" key="11">
    <source>
        <dbReference type="PROSITE" id="PS00300"/>
    </source>
</evidence>
<organism evidence="12 13">
    <name type="scientific">Mycetocola manganoxydans</name>
    <dbReference type="NCBI Taxonomy" id="699879"/>
    <lineage>
        <taxon>Bacteria</taxon>
        <taxon>Bacillati</taxon>
        <taxon>Actinomycetota</taxon>
        <taxon>Actinomycetes</taxon>
        <taxon>Micrococcales</taxon>
        <taxon>Microbacteriaceae</taxon>
        <taxon>Mycetocola</taxon>
    </lineage>
</organism>
<keyword evidence="2 9" id="KW-0547">Nucleotide-binding</keyword>
<dbReference type="Pfam" id="PF00448">
    <property type="entry name" value="SRP54"/>
    <property type="match status" value="1"/>
</dbReference>
<comment type="similarity">
    <text evidence="1 9">Belongs to the GTP-binding SRP family. SRP54 subfamily.</text>
</comment>
<dbReference type="FunFam" id="3.40.50.300:FF:000022">
    <property type="entry name" value="Signal recognition particle 54 kDa subunit"/>
    <property type="match status" value="1"/>
</dbReference>
<dbReference type="SMART" id="SM00382">
    <property type="entry name" value="AAA"/>
    <property type="match status" value="1"/>
</dbReference>
<dbReference type="SUPFAM" id="SSF52540">
    <property type="entry name" value="P-loop containing nucleoside triphosphate hydrolases"/>
    <property type="match status" value="1"/>
</dbReference>
<keyword evidence="5 9" id="KW-0342">GTP-binding</keyword>
<dbReference type="SUPFAM" id="SSF47446">
    <property type="entry name" value="Signal peptide-binding domain"/>
    <property type="match status" value="1"/>
</dbReference>
<evidence type="ECO:0000256" key="5">
    <source>
        <dbReference type="ARBA" id="ARBA00023134"/>
    </source>
</evidence>
<dbReference type="AlphaFoldDB" id="A0A3L6ZIX3"/>
<evidence type="ECO:0000256" key="8">
    <source>
        <dbReference type="ARBA" id="ARBA00048027"/>
    </source>
</evidence>
<keyword evidence="13" id="KW-1185">Reference proteome</keyword>
<evidence type="ECO:0000313" key="12">
    <source>
        <dbReference type="EMBL" id="RLP67956.1"/>
    </source>
</evidence>
<evidence type="ECO:0000256" key="3">
    <source>
        <dbReference type="ARBA" id="ARBA00022801"/>
    </source>
</evidence>
<dbReference type="InterPro" id="IPR036891">
    <property type="entry name" value="Signal_recog_part_SRP54_M_sf"/>
</dbReference>
<feature type="compositionally biased region" description="Gly residues" evidence="10">
    <location>
        <begin position="445"/>
        <end position="456"/>
    </location>
</feature>
<comment type="caution">
    <text evidence="12">The sequence shown here is derived from an EMBL/GenBank/DDBJ whole genome shotgun (WGS) entry which is preliminary data.</text>
</comment>
<comment type="function">
    <text evidence="9">Involved in targeting and insertion of nascent membrane proteins into the cytoplasmic membrane. Binds to the hydrophobic signal sequence of the ribosome-nascent chain (RNC) as it emerges from the ribosomes. The SRP-RNC complex is then targeted to the cytoplasmic membrane where it interacts with the SRP receptor FtsY.</text>
</comment>
<feature type="compositionally biased region" description="Low complexity" evidence="10">
    <location>
        <begin position="480"/>
        <end position="492"/>
    </location>
</feature>
<dbReference type="PANTHER" id="PTHR11564">
    <property type="entry name" value="SIGNAL RECOGNITION PARTICLE 54K PROTEIN SRP54"/>
    <property type="match status" value="1"/>
</dbReference>
<dbReference type="PROSITE" id="PS00300">
    <property type="entry name" value="SRP54"/>
    <property type="match status" value="1"/>
</dbReference>
<comment type="subunit">
    <text evidence="9">Part of the signal recognition particle protein translocation system, which is composed of SRP and FtsY.</text>
</comment>
<evidence type="ECO:0000256" key="6">
    <source>
        <dbReference type="ARBA" id="ARBA00023135"/>
    </source>
</evidence>
<dbReference type="InterPro" id="IPR004125">
    <property type="entry name" value="Signal_recog_particle_SRP54_M"/>
</dbReference>
<dbReference type="NCBIfam" id="TIGR00959">
    <property type="entry name" value="ffh"/>
    <property type="match status" value="1"/>
</dbReference>
<evidence type="ECO:0000313" key="13">
    <source>
        <dbReference type="Proteomes" id="UP000270299"/>
    </source>
</evidence>
<dbReference type="GO" id="GO:0008312">
    <property type="term" value="F:7S RNA binding"/>
    <property type="evidence" value="ECO:0007669"/>
    <property type="project" value="InterPro"/>
</dbReference>
<dbReference type="Proteomes" id="UP000270299">
    <property type="component" value="Unassembled WGS sequence"/>
</dbReference>
<comment type="domain">
    <text evidence="9">Composed of three domains: the N-terminal N domain, which is responsible for interactions with the ribosome, the central G domain, which binds GTP, and the C-terminal M domain, which binds the RNA and the signal sequence of the RNC.</text>
</comment>
<dbReference type="SMART" id="SM00963">
    <property type="entry name" value="SRP54_N"/>
    <property type="match status" value="1"/>
</dbReference>
<keyword evidence="7 9" id="KW-0687">Ribonucleoprotein</keyword>
<dbReference type="SMART" id="SM00962">
    <property type="entry name" value="SRP54"/>
    <property type="match status" value="1"/>
</dbReference>
<dbReference type="Gene3D" id="3.40.50.300">
    <property type="entry name" value="P-loop containing nucleotide triphosphate hydrolases"/>
    <property type="match status" value="1"/>
</dbReference>